<keyword evidence="1" id="KW-0479">Metal-binding</keyword>
<dbReference type="InterPro" id="IPR011051">
    <property type="entry name" value="RmlC_Cupin_sf"/>
</dbReference>
<evidence type="ECO:0000256" key="1">
    <source>
        <dbReference type="ARBA" id="ARBA00022723"/>
    </source>
</evidence>
<dbReference type="InterPro" id="IPR013096">
    <property type="entry name" value="Cupin_2"/>
</dbReference>
<dbReference type="EMBL" id="BMDY01000007">
    <property type="protein sequence ID" value="GGB02951.1"/>
    <property type="molecule type" value="Genomic_DNA"/>
</dbReference>
<dbReference type="Proteomes" id="UP000651977">
    <property type="component" value="Unassembled WGS sequence"/>
</dbReference>
<proteinExistence type="predicted"/>
<name>A0ABQ1I1Q5_9ALTE</name>
<evidence type="ECO:0000313" key="4">
    <source>
        <dbReference type="Proteomes" id="UP000651977"/>
    </source>
</evidence>
<gene>
    <name evidence="3" type="ORF">GCM10007414_15400</name>
</gene>
<dbReference type="Gene3D" id="2.60.120.10">
    <property type="entry name" value="Jelly Rolls"/>
    <property type="match status" value="1"/>
</dbReference>
<comment type="caution">
    <text evidence="3">The sequence shown here is derived from an EMBL/GenBank/DDBJ whole genome shotgun (WGS) entry which is preliminary data.</text>
</comment>
<sequence length="163" mass="17943">MSYKPSSRIFKDSDFHQGEAPLYLGEGYSFKHGEKMATVVYQPAHPNPSAPQGMQGEGRLDGTWIYSEEPDKAENILSSGLELVMDSHLEPNASIGLHQHTSTEEVYYLLSGELHVTVIHDQQQCTQVLQVGDSHCIHPGQSHFVKAGDEGARFIVVAAKVNP</sequence>
<dbReference type="RefSeq" id="WP_055734366.1">
    <property type="nucleotide sequence ID" value="NZ_BMDY01000007.1"/>
</dbReference>
<dbReference type="InterPro" id="IPR014710">
    <property type="entry name" value="RmlC-like_jellyroll"/>
</dbReference>
<dbReference type="Pfam" id="PF07883">
    <property type="entry name" value="Cupin_2"/>
    <property type="match status" value="1"/>
</dbReference>
<accession>A0ABQ1I1Q5</accession>
<reference evidence="4" key="1">
    <citation type="journal article" date="2019" name="Int. J. Syst. Evol. Microbiol.">
        <title>The Global Catalogue of Microorganisms (GCM) 10K type strain sequencing project: providing services to taxonomists for standard genome sequencing and annotation.</title>
        <authorList>
            <consortium name="The Broad Institute Genomics Platform"/>
            <consortium name="The Broad Institute Genome Sequencing Center for Infectious Disease"/>
            <person name="Wu L."/>
            <person name="Ma J."/>
        </authorList>
    </citation>
    <scope>NUCLEOTIDE SEQUENCE [LARGE SCALE GENOMIC DNA]</scope>
    <source>
        <strain evidence="4">CGMCC 1.10131</strain>
    </source>
</reference>
<evidence type="ECO:0000259" key="2">
    <source>
        <dbReference type="Pfam" id="PF07883"/>
    </source>
</evidence>
<keyword evidence="4" id="KW-1185">Reference proteome</keyword>
<feature type="domain" description="Cupin type-2" evidence="2">
    <location>
        <begin position="88"/>
        <end position="157"/>
    </location>
</feature>
<evidence type="ECO:0000313" key="3">
    <source>
        <dbReference type="EMBL" id="GGB02951.1"/>
    </source>
</evidence>
<protein>
    <recommendedName>
        <fullName evidence="2">Cupin type-2 domain-containing protein</fullName>
    </recommendedName>
</protein>
<dbReference type="InterPro" id="IPR051610">
    <property type="entry name" value="GPI/OXD"/>
</dbReference>
<organism evidence="3 4">
    <name type="scientific">Agarivorans gilvus</name>
    <dbReference type="NCBI Taxonomy" id="680279"/>
    <lineage>
        <taxon>Bacteria</taxon>
        <taxon>Pseudomonadati</taxon>
        <taxon>Pseudomonadota</taxon>
        <taxon>Gammaproteobacteria</taxon>
        <taxon>Alteromonadales</taxon>
        <taxon>Alteromonadaceae</taxon>
        <taxon>Agarivorans</taxon>
    </lineage>
</organism>
<dbReference type="PANTHER" id="PTHR35848">
    <property type="entry name" value="OXALATE-BINDING PROTEIN"/>
    <property type="match status" value="1"/>
</dbReference>
<dbReference type="SUPFAM" id="SSF51182">
    <property type="entry name" value="RmlC-like cupins"/>
    <property type="match status" value="1"/>
</dbReference>